<evidence type="ECO:0000256" key="4">
    <source>
        <dbReference type="ARBA" id="ARBA00022630"/>
    </source>
</evidence>
<dbReference type="InterPro" id="IPR050741">
    <property type="entry name" value="Acyl-CoA_dehydrogenase"/>
</dbReference>
<comment type="caution">
    <text evidence="11">The sequence shown here is derived from an EMBL/GenBank/DDBJ whole genome shotgun (WGS) entry which is preliminary data.</text>
</comment>
<evidence type="ECO:0000259" key="9">
    <source>
        <dbReference type="Pfam" id="PF02770"/>
    </source>
</evidence>
<dbReference type="Pfam" id="PF02770">
    <property type="entry name" value="Acyl-CoA_dh_M"/>
    <property type="match status" value="1"/>
</dbReference>
<dbReference type="Pfam" id="PF00441">
    <property type="entry name" value="Acyl-CoA_dh_1"/>
    <property type="match status" value="1"/>
</dbReference>
<evidence type="ECO:0000256" key="3">
    <source>
        <dbReference type="ARBA" id="ARBA00011738"/>
    </source>
</evidence>
<dbReference type="Gene3D" id="1.20.140.10">
    <property type="entry name" value="Butyryl-CoA Dehydrogenase, subunit A, domain 3"/>
    <property type="match status" value="1"/>
</dbReference>
<evidence type="ECO:0000313" key="12">
    <source>
        <dbReference type="Proteomes" id="UP001501581"/>
    </source>
</evidence>
<comment type="subunit">
    <text evidence="3">Homodimer.</text>
</comment>
<feature type="domain" description="Acyl-CoA oxidase/dehydrogenase middle" evidence="9">
    <location>
        <begin position="133"/>
        <end position="229"/>
    </location>
</feature>
<feature type="domain" description="Acyl-CoA dehydrogenase/oxidase C-terminal" evidence="8">
    <location>
        <begin position="243"/>
        <end position="395"/>
    </location>
</feature>
<dbReference type="InterPro" id="IPR006091">
    <property type="entry name" value="Acyl-CoA_Oxase/DH_mid-dom"/>
</dbReference>
<reference evidence="12" key="1">
    <citation type="journal article" date="2019" name="Int. J. Syst. Evol. Microbiol.">
        <title>The Global Catalogue of Microorganisms (GCM) 10K type strain sequencing project: providing services to taxonomists for standard genome sequencing and annotation.</title>
        <authorList>
            <consortium name="The Broad Institute Genomics Platform"/>
            <consortium name="The Broad Institute Genome Sequencing Center for Infectious Disease"/>
            <person name="Wu L."/>
            <person name="Ma J."/>
        </authorList>
    </citation>
    <scope>NUCLEOTIDE SEQUENCE [LARGE SCALE GENOMIC DNA]</scope>
    <source>
        <strain evidence="12">JCM 13008</strain>
    </source>
</reference>
<dbReference type="Proteomes" id="UP001501581">
    <property type="component" value="Unassembled WGS sequence"/>
</dbReference>
<feature type="domain" description="Acyl-CoA dehydrogenase/oxidase N-terminal" evidence="10">
    <location>
        <begin position="10"/>
        <end position="129"/>
    </location>
</feature>
<sequence>MGWDFQTDAEYQEKLDWVEQFVREEIEPADRMYAHPLDMRDPVRNALIKPLQVQVRERELWACHLGPELGGPGYGQLKLALLNERIGTTLSGPVVFGTQAPDSGNAEVLAHFGSEELKDRYLKPLLEGEIASCFSMTEPAGGSDPTGFTTRAVRDGDHYVINGEKWFSSNAKFAEFLVLMAVTDPDAERHNRASMFIVPADTPGFEIVRNVGVTGHAGHEGTHAYVRYNDVRIPAENLLGAEGEGFAVAQVRLGGGRIHHAMRTVALVRRALEMMMERAVSRETRGKRLADLQLVQEMVAESWVQLEQFRLLVLQTAWKIDHYKDYKLVIKDIAGVKMAMPKVLQDVAGRALQVHGSLGISTEMPLGKWVLESFHMAIADGATELHKQQVARQLLRDVDPAPDLFPSQHTPRLEAAAQEKFAPVLAALAAEGAQ</sequence>
<dbReference type="Gene3D" id="1.10.540.10">
    <property type="entry name" value="Acyl-CoA dehydrogenase/oxidase, N-terminal domain"/>
    <property type="match status" value="1"/>
</dbReference>
<comment type="similarity">
    <text evidence="2 7">Belongs to the acyl-CoA dehydrogenase family.</text>
</comment>
<keyword evidence="4 7" id="KW-0285">Flavoprotein</keyword>
<evidence type="ECO:0000313" key="11">
    <source>
        <dbReference type="EMBL" id="GAA1106901.1"/>
    </source>
</evidence>
<dbReference type="InterPro" id="IPR046373">
    <property type="entry name" value="Acyl-CoA_Oxase/DH_mid-dom_sf"/>
</dbReference>
<evidence type="ECO:0000256" key="7">
    <source>
        <dbReference type="RuleBase" id="RU362125"/>
    </source>
</evidence>
<keyword evidence="12" id="KW-1185">Reference proteome</keyword>
<organism evidence="11 12">
    <name type="scientific">Nocardioides dubius</name>
    <dbReference type="NCBI Taxonomy" id="317019"/>
    <lineage>
        <taxon>Bacteria</taxon>
        <taxon>Bacillati</taxon>
        <taxon>Actinomycetota</taxon>
        <taxon>Actinomycetes</taxon>
        <taxon>Propionibacteriales</taxon>
        <taxon>Nocardioidaceae</taxon>
        <taxon>Nocardioides</taxon>
    </lineage>
</organism>
<dbReference type="EMBL" id="BAAALG010000011">
    <property type="protein sequence ID" value="GAA1106901.1"/>
    <property type="molecule type" value="Genomic_DNA"/>
</dbReference>
<evidence type="ECO:0000259" key="8">
    <source>
        <dbReference type="Pfam" id="PF00441"/>
    </source>
</evidence>
<evidence type="ECO:0000259" key="10">
    <source>
        <dbReference type="Pfam" id="PF02771"/>
    </source>
</evidence>
<evidence type="ECO:0000256" key="5">
    <source>
        <dbReference type="ARBA" id="ARBA00022827"/>
    </source>
</evidence>
<keyword evidence="5 7" id="KW-0274">FAD</keyword>
<dbReference type="SUPFAM" id="SSF56645">
    <property type="entry name" value="Acyl-CoA dehydrogenase NM domain-like"/>
    <property type="match status" value="1"/>
</dbReference>
<dbReference type="SUPFAM" id="SSF47203">
    <property type="entry name" value="Acyl-CoA dehydrogenase C-terminal domain-like"/>
    <property type="match status" value="1"/>
</dbReference>
<dbReference type="InterPro" id="IPR037069">
    <property type="entry name" value="AcylCoA_DH/ox_N_sf"/>
</dbReference>
<dbReference type="InterPro" id="IPR013786">
    <property type="entry name" value="AcylCoA_DH/ox_N"/>
</dbReference>
<dbReference type="InterPro" id="IPR036250">
    <property type="entry name" value="AcylCo_DH-like_C"/>
</dbReference>
<dbReference type="InterPro" id="IPR009075">
    <property type="entry name" value="AcylCo_DH/oxidase_C"/>
</dbReference>
<dbReference type="Pfam" id="PF02771">
    <property type="entry name" value="Acyl-CoA_dh_N"/>
    <property type="match status" value="1"/>
</dbReference>
<dbReference type="InterPro" id="IPR006089">
    <property type="entry name" value="Acyl-CoA_DH_CS"/>
</dbReference>
<dbReference type="PANTHER" id="PTHR48083:SF13">
    <property type="entry name" value="ACYL-COA DEHYDROGENASE FAMILY MEMBER 11"/>
    <property type="match status" value="1"/>
</dbReference>
<dbReference type="RefSeq" id="WP_343995463.1">
    <property type="nucleotide sequence ID" value="NZ_BAAALG010000011.1"/>
</dbReference>
<evidence type="ECO:0000256" key="1">
    <source>
        <dbReference type="ARBA" id="ARBA00001974"/>
    </source>
</evidence>
<dbReference type="PROSITE" id="PS00073">
    <property type="entry name" value="ACYL_COA_DH_2"/>
    <property type="match status" value="1"/>
</dbReference>
<dbReference type="PANTHER" id="PTHR48083">
    <property type="entry name" value="MEDIUM-CHAIN SPECIFIC ACYL-COA DEHYDROGENASE, MITOCHONDRIAL-RELATED"/>
    <property type="match status" value="1"/>
</dbReference>
<evidence type="ECO:0000256" key="2">
    <source>
        <dbReference type="ARBA" id="ARBA00009347"/>
    </source>
</evidence>
<evidence type="ECO:0000256" key="6">
    <source>
        <dbReference type="ARBA" id="ARBA00023002"/>
    </source>
</evidence>
<comment type="cofactor">
    <cofactor evidence="1 7">
        <name>FAD</name>
        <dbReference type="ChEBI" id="CHEBI:57692"/>
    </cofactor>
</comment>
<proteinExistence type="inferred from homology"/>
<dbReference type="Gene3D" id="2.40.110.10">
    <property type="entry name" value="Butyryl-CoA Dehydrogenase, subunit A, domain 2"/>
    <property type="match status" value="1"/>
</dbReference>
<name>A0ABP4EIP4_9ACTN</name>
<accession>A0ABP4EIP4</accession>
<keyword evidence="6 7" id="KW-0560">Oxidoreductase</keyword>
<dbReference type="InterPro" id="IPR009100">
    <property type="entry name" value="AcylCoA_DH/oxidase_NM_dom_sf"/>
</dbReference>
<gene>
    <name evidence="11" type="ORF">GCM10009668_28430</name>
</gene>
<protein>
    <submittedName>
        <fullName evidence="11">Acyl-CoA dehydrogenase family protein</fullName>
    </submittedName>
</protein>